<evidence type="ECO:0000313" key="17">
    <source>
        <dbReference type="Proteomes" id="UP000694380"/>
    </source>
</evidence>
<dbReference type="GO" id="GO:0006955">
    <property type="term" value="P:immune response"/>
    <property type="evidence" value="ECO:0007669"/>
    <property type="project" value="TreeGrafter"/>
</dbReference>
<dbReference type="GO" id="GO:0060326">
    <property type="term" value="P:cell chemotaxis"/>
    <property type="evidence" value="ECO:0007669"/>
    <property type="project" value="TreeGrafter"/>
</dbReference>
<evidence type="ECO:0000256" key="7">
    <source>
        <dbReference type="ARBA" id="ARBA00023040"/>
    </source>
</evidence>
<dbReference type="GO" id="GO:0016493">
    <property type="term" value="F:C-C chemokine receptor activity"/>
    <property type="evidence" value="ECO:0007669"/>
    <property type="project" value="TreeGrafter"/>
</dbReference>
<dbReference type="GeneTree" id="ENSGT01020000230359"/>
<reference evidence="16" key="1">
    <citation type="journal article" date="2015" name="Genome Biol. Evol.">
        <title>Physical Mapping and Refinement of the Painted Turtle Genome (Chrysemys picta) Inform Amniote Genome Evolution and Challenge Turtle-Bird Chromosomal Conservation.</title>
        <authorList>
            <person name="Badenhorst D."/>
            <person name="Hillier L.W."/>
            <person name="Literman R."/>
            <person name="Montiel E.E."/>
            <person name="Radhakrishnan S."/>
            <person name="Shen Y."/>
            <person name="Minx P."/>
            <person name="Janes D.E."/>
            <person name="Warren W.C."/>
            <person name="Edwards S.V."/>
            <person name="Valenzuela N."/>
        </authorList>
    </citation>
    <scope>NUCLEOTIDE SEQUENCE [LARGE SCALE GENOMIC DNA]</scope>
</reference>
<keyword evidence="8 14" id="KW-0472">Membrane</keyword>
<dbReference type="Proteomes" id="UP000694380">
    <property type="component" value="Chromosome 2"/>
</dbReference>
<dbReference type="PRINTS" id="PR00237">
    <property type="entry name" value="GPCRRHODOPSN"/>
</dbReference>
<keyword evidence="6 14" id="KW-1133">Transmembrane helix</keyword>
<dbReference type="GO" id="GO:0006954">
    <property type="term" value="P:inflammatory response"/>
    <property type="evidence" value="ECO:0007669"/>
    <property type="project" value="TreeGrafter"/>
</dbReference>
<dbReference type="AlphaFoldDB" id="A0A8C3PCQ3"/>
<dbReference type="Gene3D" id="1.20.1070.10">
    <property type="entry name" value="Rhodopsin 7-helix transmembrane proteins"/>
    <property type="match status" value="1"/>
</dbReference>
<proteinExistence type="inferred from homology"/>
<dbReference type="InterPro" id="IPR000276">
    <property type="entry name" value="GPCR_Rhodpsn"/>
</dbReference>
<evidence type="ECO:0000256" key="4">
    <source>
        <dbReference type="ARBA" id="ARBA00022692"/>
    </source>
</evidence>
<evidence type="ECO:0000256" key="14">
    <source>
        <dbReference type="SAM" id="Phobius"/>
    </source>
</evidence>
<evidence type="ECO:0000259" key="15">
    <source>
        <dbReference type="PROSITE" id="PS50262"/>
    </source>
</evidence>
<dbReference type="InterPro" id="IPR001277">
    <property type="entry name" value="CXCR4/ACKR2"/>
</dbReference>
<dbReference type="GO" id="GO:0019957">
    <property type="term" value="F:C-C chemokine binding"/>
    <property type="evidence" value="ECO:0007669"/>
    <property type="project" value="TreeGrafter"/>
</dbReference>
<dbReference type="GO" id="GO:0019722">
    <property type="term" value="P:calcium-mediated signaling"/>
    <property type="evidence" value="ECO:0007669"/>
    <property type="project" value="TreeGrafter"/>
</dbReference>
<dbReference type="PROSITE" id="PS50262">
    <property type="entry name" value="G_PROTEIN_RECEP_F1_2"/>
    <property type="match status" value="1"/>
</dbReference>
<dbReference type="GO" id="GO:0005769">
    <property type="term" value="C:early endosome"/>
    <property type="evidence" value="ECO:0007669"/>
    <property type="project" value="UniProtKB-SubCell"/>
</dbReference>
<keyword evidence="5" id="KW-0967">Endosome</keyword>
<dbReference type="GO" id="GO:0009897">
    <property type="term" value="C:external side of plasma membrane"/>
    <property type="evidence" value="ECO:0007669"/>
    <property type="project" value="TreeGrafter"/>
</dbReference>
<dbReference type="GO" id="GO:0007204">
    <property type="term" value="P:positive regulation of cytosolic calcium ion concentration"/>
    <property type="evidence" value="ECO:0007669"/>
    <property type="project" value="TreeGrafter"/>
</dbReference>
<evidence type="ECO:0000313" key="16">
    <source>
        <dbReference type="Ensembl" id="ENSCPBP00000032966.1"/>
    </source>
</evidence>
<evidence type="ECO:0000256" key="6">
    <source>
        <dbReference type="ARBA" id="ARBA00022989"/>
    </source>
</evidence>
<dbReference type="Ensembl" id="ENSCPBT00000038762.1">
    <property type="protein sequence ID" value="ENSCPBP00000032966.1"/>
    <property type="gene ID" value="ENSCPBG00000023101.1"/>
</dbReference>
<feature type="transmembrane region" description="Helical" evidence="14">
    <location>
        <begin position="141"/>
        <end position="164"/>
    </location>
</feature>
<evidence type="ECO:0000256" key="13">
    <source>
        <dbReference type="RuleBase" id="RU000688"/>
    </source>
</evidence>
<keyword evidence="7 13" id="KW-0297">G-protein coupled receptor</keyword>
<reference evidence="16" key="3">
    <citation type="submission" date="2025-09" db="UniProtKB">
        <authorList>
            <consortium name="Ensembl"/>
        </authorList>
    </citation>
    <scope>IDENTIFICATION</scope>
</reference>
<organism evidence="16 17">
    <name type="scientific">Chrysemys picta bellii</name>
    <name type="common">Western painted turtle</name>
    <name type="synonym">Emys bellii</name>
    <dbReference type="NCBI Taxonomy" id="8478"/>
    <lineage>
        <taxon>Eukaryota</taxon>
        <taxon>Metazoa</taxon>
        <taxon>Chordata</taxon>
        <taxon>Craniata</taxon>
        <taxon>Vertebrata</taxon>
        <taxon>Euteleostomi</taxon>
        <taxon>Archelosauria</taxon>
        <taxon>Testudinata</taxon>
        <taxon>Testudines</taxon>
        <taxon>Cryptodira</taxon>
        <taxon>Durocryptodira</taxon>
        <taxon>Testudinoidea</taxon>
        <taxon>Emydidae</taxon>
        <taxon>Chrysemys</taxon>
    </lineage>
</organism>
<dbReference type="InterPro" id="IPR050119">
    <property type="entry name" value="CCR1-9-like"/>
</dbReference>
<reference evidence="16" key="2">
    <citation type="submission" date="2025-08" db="UniProtKB">
        <authorList>
            <consortium name="Ensembl"/>
        </authorList>
    </citation>
    <scope>IDENTIFICATION</scope>
</reference>
<evidence type="ECO:0000256" key="3">
    <source>
        <dbReference type="ARBA" id="ARBA00022475"/>
    </source>
</evidence>
<keyword evidence="10 13" id="KW-0675">Receptor</keyword>
<dbReference type="Pfam" id="PF00001">
    <property type="entry name" value="7tm_1"/>
    <property type="match status" value="1"/>
</dbReference>
<feature type="domain" description="G-protein coupled receptors family 1 profile" evidence="15">
    <location>
        <begin position="44"/>
        <end position="169"/>
    </location>
</feature>
<evidence type="ECO:0000256" key="12">
    <source>
        <dbReference type="ARBA" id="ARBA00023224"/>
    </source>
</evidence>
<comment type="similarity">
    <text evidence="13">Belongs to the G-protein coupled receptor 1 family.</text>
</comment>
<evidence type="ECO:0000256" key="9">
    <source>
        <dbReference type="ARBA" id="ARBA00023157"/>
    </source>
</evidence>
<feature type="transmembrane region" description="Helical" evidence="14">
    <location>
        <begin position="65"/>
        <end position="88"/>
    </location>
</feature>
<evidence type="ECO:0000256" key="5">
    <source>
        <dbReference type="ARBA" id="ARBA00022753"/>
    </source>
</evidence>
<protein>
    <recommendedName>
        <fullName evidence="15">G-protein coupled receptors family 1 profile domain-containing protein</fullName>
    </recommendedName>
</protein>
<accession>A0A8C3PCQ3</accession>
<dbReference type="PANTHER" id="PTHR10489">
    <property type="entry name" value="CELL ADHESION MOLECULE"/>
    <property type="match status" value="1"/>
</dbReference>
<evidence type="ECO:0000256" key="11">
    <source>
        <dbReference type="ARBA" id="ARBA00023180"/>
    </source>
</evidence>
<comment type="subcellular location">
    <subcellularLocation>
        <location evidence="2">Cell membrane</location>
        <topology evidence="2">Multi-pass membrane protein</topology>
    </subcellularLocation>
    <subcellularLocation>
        <location evidence="1">Early endosome</location>
    </subcellularLocation>
</comment>
<evidence type="ECO:0000256" key="10">
    <source>
        <dbReference type="ARBA" id="ARBA00023170"/>
    </source>
</evidence>
<feature type="transmembrane region" description="Helical" evidence="14">
    <location>
        <begin position="33"/>
        <end position="53"/>
    </location>
</feature>
<feature type="transmembrane region" description="Helical" evidence="14">
    <location>
        <begin position="100"/>
        <end position="121"/>
    </location>
</feature>
<keyword evidence="11" id="KW-0325">Glycoprotein</keyword>
<dbReference type="InterPro" id="IPR017452">
    <property type="entry name" value="GPCR_Rhodpsn_7TM"/>
</dbReference>
<evidence type="ECO:0000256" key="1">
    <source>
        <dbReference type="ARBA" id="ARBA00004412"/>
    </source>
</evidence>
<keyword evidence="9" id="KW-1015">Disulfide bond</keyword>
<dbReference type="OMA" id="CTIIARY"/>
<dbReference type="PANTHER" id="PTHR10489:SF686">
    <property type="entry name" value="C-C CHEMOKINE RECEPTOR TYPE 5"/>
    <property type="match status" value="1"/>
</dbReference>
<dbReference type="PRINTS" id="PR00645">
    <property type="entry name" value="CXCCHMKINER4"/>
</dbReference>
<dbReference type="PROSITE" id="PS00237">
    <property type="entry name" value="G_PROTEIN_RECEP_F1_1"/>
    <property type="match status" value="1"/>
</dbReference>
<keyword evidence="12 13" id="KW-0807">Transducer</keyword>
<evidence type="ECO:0000256" key="8">
    <source>
        <dbReference type="ARBA" id="ARBA00023136"/>
    </source>
</evidence>
<keyword evidence="17" id="KW-1185">Reference proteome</keyword>
<evidence type="ECO:0000256" key="2">
    <source>
        <dbReference type="ARBA" id="ARBA00004651"/>
    </source>
</evidence>
<sequence>AGEGNRACGMGHDDATPCTNDVKQFASLFLPPLYSIGLIFGLVSNVLVVLILIKFKRLRSMTDIHLLNLANSDLLFILSLPFCTYYAACEWDFGNAMCKILSGVYYAGFYSGNFSIILLTIDRYLAIVRATFTIKVRTVTYGILTSVVIWGVAILASLPIWVVFKNQVG</sequence>
<keyword evidence="3" id="KW-1003">Cell membrane</keyword>
<dbReference type="SUPFAM" id="SSF81321">
    <property type="entry name" value="Family A G protein-coupled receptor-like"/>
    <property type="match status" value="1"/>
</dbReference>
<dbReference type="InterPro" id="IPR000355">
    <property type="entry name" value="Chemokine_rcpt"/>
</dbReference>
<keyword evidence="4 13" id="KW-0812">Transmembrane</keyword>
<dbReference type="PRINTS" id="PR00657">
    <property type="entry name" value="CCCHEMOKINER"/>
</dbReference>
<name>A0A8C3PCQ3_CHRPI</name>